<protein>
    <submittedName>
        <fullName evidence="1">Gas vesicle protein</fullName>
    </submittedName>
</protein>
<dbReference type="InterPro" id="IPR007804">
    <property type="entry name" value="GvpG"/>
</dbReference>
<evidence type="ECO:0000313" key="1">
    <source>
        <dbReference type="EMBL" id="MBB0243209.1"/>
    </source>
</evidence>
<organism evidence="1 2">
    <name type="scientific">Streptomyces alkaliphilus</name>
    <dbReference type="NCBI Taxonomy" id="1472722"/>
    <lineage>
        <taxon>Bacteria</taxon>
        <taxon>Bacillati</taxon>
        <taxon>Actinomycetota</taxon>
        <taxon>Actinomycetes</taxon>
        <taxon>Kitasatosporales</taxon>
        <taxon>Streptomycetaceae</taxon>
        <taxon>Streptomyces</taxon>
    </lineage>
</organism>
<dbReference type="OrthoDB" id="3541554at2"/>
<dbReference type="Proteomes" id="UP000538929">
    <property type="component" value="Unassembled WGS sequence"/>
</dbReference>
<dbReference type="Pfam" id="PF05120">
    <property type="entry name" value="GvpG"/>
    <property type="match status" value="1"/>
</dbReference>
<dbReference type="AlphaFoldDB" id="A0A7W3TAF9"/>
<evidence type="ECO:0000313" key="2">
    <source>
        <dbReference type="Proteomes" id="UP000538929"/>
    </source>
</evidence>
<comment type="caution">
    <text evidence="1">The sequence shown here is derived from an EMBL/GenBank/DDBJ whole genome shotgun (WGS) entry which is preliminary data.</text>
</comment>
<accession>A0A7W3TAF9</accession>
<sequence>MGLITGLLTLPLAPVRGTAWVLDQVVLAAEREYYDPGPVRAQLAELERELNEGLIGEEEFDRREDELLDRLDEIEAYRRNTGNQT</sequence>
<dbReference type="EMBL" id="VKHT01000051">
    <property type="protein sequence ID" value="MBB0243209.1"/>
    <property type="molecule type" value="Genomic_DNA"/>
</dbReference>
<name>A0A7W3TAF9_9ACTN</name>
<dbReference type="RefSeq" id="WP_143616745.1">
    <property type="nucleotide sequence ID" value="NZ_VJYJ02000015.1"/>
</dbReference>
<proteinExistence type="predicted"/>
<reference evidence="2" key="1">
    <citation type="submission" date="2019-10" db="EMBL/GenBank/DDBJ databases">
        <title>Streptomyces sp. nov., a novel actinobacterium isolated from alkaline environment.</title>
        <authorList>
            <person name="Golinska P."/>
        </authorList>
    </citation>
    <scope>NUCLEOTIDE SEQUENCE [LARGE SCALE GENOMIC DNA]</scope>
    <source>
        <strain evidence="2">DSM 42118</strain>
    </source>
</reference>
<keyword evidence="2" id="KW-1185">Reference proteome</keyword>
<gene>
    <name evidence="1" type="ORF">FNQ90_03550</name>
</gene>